<feature type="transmembrane region" description="Helical" evidence="1">
    <location>
        <begin position="57"/>
        <end position="77"/>
    </location>
</feature>
<reference evidence="2 3" key="1">
    <citation type="submission" date="2017-11" db="EMBL/GenBank/DDBJ databases">
        <title>Taxonomic description and genome sequences of Spirosoma HA7 sp. nov., isolated from pollen microhabitat of Corylus avellana.</title>
        <authorList>
            <person name="Ambika Manirajan B."/>
            <person name="Suarez C."/>
            <person name="Ratering S."/>
            <person name="Geissler-Plaum R."/>
            <person name="Cardinale M."/>
            <person name="Sylvia S."/>
        </authorList>
    </citation>
    <scope>NUCLEOTIDE SEQUENCE [LARGE SCALE GENOMIC DNA]</scope>
    <source>
        <strain evidence="2 3">HA7</strain>
    </source>
</reference>
<evidence type="ECO:0000313" key="2">
    <source>
        <dbReference type="EMBL" id="AUD02152.1"/>
    </source>
</evidence>
<keyword evidence="1" id="KW-1133">Transmembrane helix</keyword>
<keyword evidence="1" id="KW-0812">Transmembrane</keyword>
<evidence type="ECO:0000313" key="3">
    <source>
        <dbReference type="Proteomes" id="UP000232883"/>
    </source>
</evidence>
<keyword evidence="3" id="KW-1185">Reference proteome</keyword>
<sequence>MDRHFVIHLAGCSNNFVVMAESATTASHVTIARRKHIRLQRDISISRIDRQLRWAPVLGWTGFISGFVLYAAGWMIFGTEKSQMADLGTFLGGAVSSIWSAAGFALVYAAFLGQRRQLLLQEMDLDLQRQELRASRREMHGQRKAMEEQVTTARLQQAGVMFFNLLHHYNRMVDSVRYNDAVTNNIIYGRNAIERALTDAHEALSSQALSKETARLIVINARSKAPVLGVLIRNLDLLMKYADAMTSDSSQEYIDALIVQLSPSEIELWTVTCFSIRYGPERKRLTEKYGLLRDHKFSETWNYITSEFAPSAFSRPATSTI</sequence>
<evidence type="ECO:0000256" key="1">
    <source>
        <dbReference type="SAM" id="Phobius"/>
    </source>
</evidence>
<proteinExistence type="predicted"/>
<organism evidence="2 3">
    <name type="scientific">Spirosoma pollinicola</name>
    <dbReference type="NCBI Taxonomy" id="2057025"/>
    <lineage>
        <taxon>Bacteria</taxon>
        <taxon>Pseudomonadati</taxon>
        <taxon>Bacteroidota</taxon>
        <taxon>Cytophagia</taxon>
        <taxon>Cytophagales</taxon>
        <taxon>Cytophagaceae</taxon>
        <taxon>Spirosoma</taxon>
    </lineage>
</organism>
<dbReference type="Proteomes" id="UP000232883">
    <property type="component" value="Chromosome"/>
</dbReference>
<dbReference type="KEGG" id="spir:CWM47_10165"/>
<keyword evidence="1" id="KW-0472">Membrane</keyword>
<feature type="transmembrane region" description="Helical" evidence="1">
    <location>
        <begin position="89"/>
        <end position="111"/>
    </location>
</feature>
<name>A0A2K8YWZ1_9BACT</name>
<protein>
    <submittedName>
        <fullName evidence="2">Uncharacterized protein</fullName>
    </submittedName>
</protein>
<dbReference type="EMBL" id="CP025096">
    <property type="protein sequence ID" value="AUD02152.1"/>
    <property type="molecule type" value="Genomic_DNA"/>
</dbReference>
<accession>A0A2K8YWZ1</accession>
<gene>
    <name evidence="2" type="ORF">CWM47_10165</name>
</gene>
<dbReference type="AlphaFoldDB" id="A0A2K8YWZ1"/>